<dbReference type="GO" id="GO:0046872">
    <property type="term" value="F:metal ion binding"/>
    <property type="evidence" value="ECO:0007669"/>
    <property type="project" value="UniProtKB-KW"/>
</dbReference>
<keyword evidence="4" id="KW-0472">Membrane</keyword>
<evidence type="ECO:0000256" key="3">
    <source>
        <dbReference type="SAM" id="MobiDB-lite"/>
    </source>
</evidence>
<evidence type="ECO:0000256" key="1">
    <source>
        <dbReference type="ARBA" id="ARBA00022723"/>
    </source>
</evidence>
<dbReference type="Gene3D" id="3.60.21.10">
    <property type="match status" value="1"/>
</dbReference>
<organism evidence="6 7">
    <name type="scientific">Pigmentiphaga aceris</name>
    <dbReference type="NCBI Taxonomy" id="1940612"/>
    <lineage>
        <taxon>Bacteria</taxon>
        <taxon>Pseudomonadati</taxon>
        <taxon>Pseudomonadota</taxon>
        <taxon>Betaproteobacteria</taxon>
        <taxon>Burkholderiales</taxon>
        <taxon>Alcaligenaceae</taxon>
        <taxon>Pigmentiphaga</taxon>
    </lineage>
</organism>
<name>A0A5C0AW47_9BURK</name>
<feature type="transmembrane region" description="Helical" evidence="4">
    <location>
        <begin position="102"/>
        <end position="124"/>
    </location>
</feature>
<dbReference type="SUPFAM" id="SSF56300">
    <property type="entry name" value="Metallo-dependent phosphatases"/>
    <property type="match status" value="1"/>
</dbReference>
<evidence type="ECO:0000256" key="2">
    <source>
        <dbReference type="ARBA" id="ARBA00022801"/>
    </source>
</evidence>
<proteinExistence type="predicted"/>
<feature type="region of interest" description="Disordered" evidence="3">
    <location>
        <begin position="262"/>
        <end position="281"/>
    </location>
</feature>
<dbReference type="InterPro" id="IPR029052">
    <property type="entry name" value="Metallo-depent_PP-like"/>
</dbReference>
<accession>A0A5C0AW47</accession>
<keyword evidence="4" id="KW-1133">Transmembrane helix</keyword>
<dbReference type="RefSeq" id="WP_148813078.1">
    <property type="nucleotide sequence ID" value="NZ_CP043046.1"/>
</dbReference>
<protein>
    <submittedName>
        <fullName evidence="6">Metallophosphoesterase</fullName>
    </submittedName>
</protein>
<dbReference type="Proteomes" id="UP000325161">
    <property type="component" value="Chromosome"/>
</dbReference>
<feature type="transmembrane region" description="Helical" evidence="4">
    <location>
        <begin position="23"/>
        <end position="46"/>
    </location>
</feature>
<dbReference type="KEGG" id="pacr:FXN63_04045"/>
<reference evidence="6 7" key="1">
    <citation type="submission" date="2019-08" db="EMBL/GenBank/DDBJ databases">
        <title>Amphibian skin-associated Pigmentiphaga: genome sequence and occurrence across geography and hosts.</title>
        <authorList>
            <person name="Bletz M.C."/>
            <person name="Bunk B."/>
            <person name="Sproeer C."/>
            <person name="Biwer P."/>
            <person name="Reiter S."/>
            <person name="Rabemananjara F.C.E."/>
            <person name="Schulz S."/>
            <person name="Overmann J."/>
            <person name="Vences M."/>
        </authorList>
    </citation>
    <scope>NUCLEOTIDE SEQUENCE [LARGE SCALE GENOMIC DNA]</scope>
    <source>
        <strain evidence="6 7">Mada1488</strain>
    </source>
</reference>
<dbReference type="PANTHER" id="PTHR31302">
    <property type="entry name" value="TRANSMEMBRANE PROTEIN WITH METALLOPHOSPHOESTERASE DOMAIN-RELATED"/>
    <property type="match status" value="1"/>
</dbReference>
<dbReference type="CDD" id="cd07385">
    <property type="entry name" value="MPP_YkuE_C"/>
    <property type="match status" value="1"/>
</dbReference>
<evidence type="ECO:0000313" key="7">
    <source>
        <dbReference type="Proteomes" id="UP000325161"/>
    </source>
</evidence>
<evidence type="ECO:0000259" key="5">
    <source>
        <dbReference type="Pfam" id="PF00149"/>
    </source>
</evidence>
<dbReference type="InterPro" id="IPR004843">
    <property type="entry name" value="Calcineurin-like_PHP"/>
</dbReference>
<dbReference type="EMBL" id="CP043046">
    <property type="protein sequence ID" value="QEI05100.1"/>
    <property type="molecule type" value="Genomic_DNA"/>
</dbReference>
<evidence type="ECO:0000313" key="6">
    <source>
        <dbReference type="EMBL" id="QEI05100.1"/>
    </source>
</evidence>
<dbReference type="GO" id="GO:0016020">
    <property type="term" value="C:membrane"/>
    <property type="evidence" value="ECO:0007669"/>
    <property type="project" value="GOC"/>
</dbReference>
<sequence>MISALALLAPILAFWLWWPVKTLSVRVRCIAVTLTALLGASPMVMIRLMRSGAVDYATIAPLQVAGGVVLVSLMFLLLFMLARDASWLAARGIRRATWANRLHGTPLTGGVVVLAMAVASVAAYNGLVPPQVRETALALPGLPTSLNGLRVAVVADIHASPVNDVDYVQTIVTRTNAARPDLIVLPGDLVDGDLSVTGPHTVPLSQLSAPHGVWIAPGNHEYYSGYDAWMGHFRRLGLQVLANQTQILHVRGERLALSGIGDPAYGRTSQGNTDPNVPEGVPPDVAAVSAQARGADFHMLLAHQPKFARDNARYGVDLQISGHTHGGHMLGMDRWLVAPFNNGFVRGLYNVDDMRLFVSSGAGLWAGFTARLGIAPAIELLVLQRSSS</sequence>
<dbReference type="AlphaFoldDB" id="A0A5C0AW47"/>
<dbReference type="OrthoDB" id="9780884at2"/>
<feature type="transmembrane region" description="Helical" evidence="4">
    <location>
        <begin position="58"/>
        <end position="82"/>
    </location>
</feature>
<gene>
    <name evidence="6" type="ORF">FXN63_04045</name>
</gene>
<keyword evidence="1" id="KW-0479">Metal-binding</keyword>
<keyword evidence="7" id="KW-1185">Reference proteome</keyword>
<evidence type="ECO:0000256" key="4">
    <source>
        <dbReference type="SAM" id="Phobius"/>
    </source>
</evidence>
<dbReference type="Pfam" id="PF00149">
    <property type="entry name" value="Metallophos"/>
    <property type="match status" value="1"/>
</dbReference>
<dbReference type="PANTHER" id="PTHR31302:SF31">
    <property type="entry name" value="PHOSPHODIESTERASE YAEI"/>
    <property type="match status" value="1"/>
</dbReference>
<keyword evidence="4" id="KW-0812">Transmembrane</keyword>
<dbReference type="InterPro" id="IPR051158">
    <property type="entry name" value="Metallophosphoesterase_sf"/>
</dbReference>
<dbReference type="GO" id="GO:0009245">
    <property type="term" value="P:lipid A biosynthetic process"/>
    <property type="evidence" value="ECO:0007669"/>
    <property type="project" value="TreeGrafter"/>
</dbReference>
<dbReference type="GO" id="GO:0008758">
    <property type="term" value="F:UDP-2,3-diacylglucosamine hydrolase activity"/>
    <property type="evidence" value="ECO:0007669"/>
    <property type="project" value="TreeGrafter"/>
</dbReference>
<feature type="domain" description="Calcineurin-like phosphoesterase" evidence="5">
    <location>
        <begin position="149"/>
        <end position="326"/>
    </location>
</feature>
<keyword evidence="2" id="KW-0378">Hydrolase</keyword>